<evidence type="ECO:0000313" key="2">
    <source>
        <dbReference type="EMBL" id="TGE27335.1"/>
    </source>
</evidence>
<gene>
    <name evidence="2" type="ORF">E5K02_13180</name>
</gene>
<dbReference type="InterPro" id="IPR029058">
    <property type="entry name" value="AB_hydrolase_fold"/>
</dbReference>
<dbReference type="SUPFAM" id="SSF53474">
    <property type="entry name" value="alpha/beta-Hydrolases"/>
    <property type="match status" value="1"/>
</dbReference>
<dbReference type="Proteomes" id="UP000298471">
    <property type="component" value="Unassembled WGS sequence"/>
</dbReference>
<protein>
    <submittedName>
        <fullName evidence="2">Alpha/beta hydrolase</fullName>
    </submittedName>
</protein>
<dbReference type="RefSeq" id="WP_135395235.1">
    <property type="nucleotide sequence ID" value="NZ_SRMB01000002.1"/>
</dbReference>
<proteinExistence type="predicted"/>
<feature type="domain" description="AB hydrolase-1" evidence="1">
    <location>
        <begin position="39"/>
        <end position="195"/>
    </location>
</feature>
<dbReference type="EMBL" id="SRMB01000002">
    <property type="protein sequence ID" value="TGE27335.1"/>
    <property type="molecule type" value="Genomic_DNA"/>
</dbReference>
<accession>A0A4Z0QC78</accession>
<keyword evidence="2" id="KW-0378">Hydrolase</keyword>
<dbReference type="Gene3D" id="3.40.50.1820">
    <property type="entry name" value="alpha/beta hydrolase"/>
    <property type="match status" value="1"/>
</dbReference>
<keyword evidence="3" id="KW-1185">Reference proteome</keyword>
<dbReference type="Pfam" id="PF00561">
    <property type="entry name" value="Abhydrolase_1"/>
    <property type="match status" value="1"/>
</dbReference>
<dbReference type="PANTHER" id="PTHR43689">
    <property type="entry name" value="HYDROLASE"/>
    <property type="match status" value="1"/>
</dbReference>
<comment type="caution">
    <text evidence="2">The sequence shown here is derived from an EMBL/GenBank/DDBJ whole genome shotgun (WGS) entry which is preliminary data.</text>
</comment>
<dbReference type="AlphaFoldDB" id="A0A4Z0QC78"/>
<evidence type="ECO:0000259" key="1">
    <source>
        <dbReference type="Pfam" id="PF00561"/>
    </source>
</evidence>
<dbReference type="GO" id="GO:0016787">
    <property type="term" value="F:hydrolase activity"/>
    <property type="evidence" value="ECO:0007669"/>
    <property type="project" value="UniProtKB-KW"/>
</dbReference>
<dbReference type="PANTHER" id="PTHR43689:SF8">
    <property type="entry name" value="ALPHA_BETA-HYDROLASES SUPERFAMILY PROTEIN"/>
    <property type="match status" value="1"/>
</dbReference>
<organism evidence="2 3">
    <name type="scientific">Hymenobacter metallicola</name>
    <dbReference type="NCBI Taxonomy" id="2563114"/>
    <lineage>
        <taxon>Bacteria</taxon>
        <taxon>Pseudomonadati</taxon>
        <taxon>Bacteroidota</taxon>
        <taxon>Cytophagia</taxon>
        <taxon>Cytophagales</taxon>
        <taxon>Hymenobacteraceae</taxon>
        <taxon>Hymenobacter</taxon>
    </lineage>
</organism>
<name>A0A4Z0QC78_9BACT</name>
<dbReference type="InterPro" id="IPR000073">
    <property type="entry name" value="AB_hydrolase_1"/>
</dbReference>
<sequence length="280" mass="30025">MPAAVPEPPPLTTDDFRLPLDDFELQVRRFGLPGPASGPTLVLLHDSLGSVALWRDLGAQLALATGRPVLAYDRRGYGQSSSFGPAPRTSRYLEEEAETVNRVLAACGLAQAVLFGHSDGGTLALLAAALEPARIAACVTIGAHVFVEDVTLAGIREAQRQYQTTNLPQKLARYHGANTDAVFRAWTETWLAPSFRTWNIERYLPAVACPVLVLQGSNDEYGTAAQVEAIARQTTGPATARLLPGRGHSPHREDPGLVVQLTADFLNSNWSVLGQEPGLG</sequence>
<evidence type="ECO:0000313" key="3">
    <source>
        <dbReference type="Proteomes" id="UP000298471"/>
    </source>
</evidence>
<dbReference type="OrthoDB" id="135231at2"/>
<reference evidence="2 3" key="1">
    <citation type="submission" date="2019-04" db="EMBL/GenBank/DDBJ databases">
        <authorList>
            <person name="Feng G."/>
            <person name="Zhang J."/>
            <person name="Zhu H."/>
        </authorList>
    </citation>
    <scope>NUCLEOTIDE SEQUENCE [LARGE SCALE GENOMIC DNA]</scope>
    <source>
        <strain evidence="2 3">9PBR-1</strain>
    </source>
</reference>